<dbReference type="RefSeq" id="WP_002709920.1">
    <property type="nucleotide sequence ID" value="NZ_JH651384.1"/>
</dbReference>
<dbReference type="OrthoDB" id="185324at2"/>
<proteinExistence type="predicted"/>
<dbReference type="EMBL" id="JH651384">
    <property type="protein sequence ID" value="EIJ36029.1"/>
    <property type="molecule type" value="Genomic_DNA"/>
</dbReference>
<evidence type="ECO:0000313" key="5">
    <source>
        <dbReference type="Proteomes" id="UP000005317"/>
    </source>
</evidence>
<dbReference type="NCBIfam" id="TIGR01451">
    <property type="entry name" value="B_ant_repeat"/>
    <property type="match status" value="2"/>
</dbReference>
<sequence length="504" mass="51698" precursor="true">MTKTTNIKAMLLTFCAVGVLAAANQSWAAGDIANCAQVTATTETDVDSTPDNKADTAAILAAVTGATNEDDESCAVLTVESIYDFGDAPDDYGTTGATAAKHEIIPGLKLGGTVDFETDGQPGVDADGDGIDEDGVTGFTNLQDGSAVTLQVTATNTTGSDATVGCWIDYNNDQAFDSSEYAEANVPTGSDGTTPIPVAMPAVPANASTTMPNGTYARCRLTTDTMDGTNATGLLSDGEVEDYKVTFAAQPVFDLALVKRVSTSQTMPIKRGDTVTFTIEVINQGNVEAKDVVVSDYIPTGLTLADTNWTASGNTATLVTAIPLIAAGASETVTISFTVAESAMAGELTNAAEISSAKDGNGDPATDVDSVLNANPGDNTVVKDDEINENGTVPGEDDDANDEAKITVVVDPEVDINLVKTVTDMSGSPITTIRRGEQVKYVLTVTNDGPDIATGVVVKDVLPATLQYDSDDGAGAYTGGIWTVGEVTVGAAGSKMLTITATVK</sequence>
<dbReference type="InterPro" id="IPR051172">
    <property type="entry name" value="Chlamydia_OmcB"/>
</dbReference>
<dbReference type="InterPro" id="IPR013783">
    <property type="entry name" value="Ig-like_fold"/>
</dbReference>
<name>A0A656HL65_THINJ</name>
<dbReference type="Proteomes" id="UP000005317">
    <property type="component" value="Unassembled WGS sequence"/>
</dbReference>
<dbReference type="PANTHER" id="PTHR34819:SF3">
    <property type="entry name" value="CELL SURFACE PROTEIN"/>
    <property type="match status" value="1"/>
</dbReference>
<keyword evidence="1" id="KW-0732">Signal</keyword>
<gene>
    <name evidence="4" type="ORF">Thini_3521</name>
</gene>
<feature type="chain" id="PRO_5024929475" evidence="1">
    <location>
        <begin position="29"/>
        <end position="504"/>
    </location>
</feature>
<dbReference type="PANTHER" id="PTHR34819">
    <property type="entry name" value="LARGE CYSTEINE-RICH PERIPLASMIC PROTEIN OMCB"/>
    <property type="match status" value="1"/>
</dbReference>
<dbReference type="InterPro" id="IPR047589">
    <property type="entry name" value="DUF11_rpt"/>
</dbReference>
<dbReference type="Pfam" id="PF01345">
    <property type="entry name" value="DUF11"/>
    <property type="match status" value="2"/>
</dbReference>
<organism evidence="4 5">
    <name type="scientific">Thiothrix nivea (strain ATCC 35100 / DSM 5205 / JP2)</name>
    <dbReference type="NCBI Taxonomy" id="870187"/>
    <lineage>
        <taxon>Bacteria</taxon>
        <taxon>Pseudomonadati</taxon>
        <taxon>Pseudomonadota</taxon>
        <taxon>Gammaproteobacteria</taxon>
        <taxon>Thiotrichales</taxon>
        <taxon>Thiotrichaceae</taxon>
        <taxon>Thiothrix</taxon>
    </lineage>
</organism>
<dbReference type="InterPro" id="IPR001434">
    <property type="entry name" value="OmcB-like_DUF11"/>
</dbReference>
<dbReference type="Pfam" id="PF20009">
    <property type="entry name" value="GEVED"/>
    <property type="match status" value="1"/>
</dbReference>
<evidence type="ECO:0000313" key="4">
    <source>
        <dbReference type="EMBL" id="EIJ36029.1"/>
    </source>
</evidence>
<dbReference type="Gene3D" id="2.60.40.10">
    <property type="entry name" value="Immunoglobulins"/>
    <property type="match status" value="1"/>
</dbReference>
<evidence type="ECO:0000256" key="1">
    <source>
        <dbReference type="SAM" id="SignalP"/>
    </source>
</evidence>
<evidence type="ECO:0000259" key="2">
    <source>
        <dbReference type="Pfam" id="PF01345"/>
    </source>
</evidence>
<protein>
    <submittedName>
        <fullName evidence="4">Conserved repeat domain protein</fullName>
    </submittedName>
</protein>
<evidence type="ECO:0000259" key="3">
    <source>
        <dbReference type="Pfam" id="PF20009"/>
    </source>
</evidence>
<feature type="domain" description="DUF11" evidence="2">
    <location>
        <begin position="254"/>
        <end position="370"/>
    </location>
</feature>
<dbReference type="AlphaFoldDB" id="A0A656HL65"/>
<keyword evidence="5" id="KW-1185">Reference proteome</keyword>
<feature type="signal peptide" evidence="1">
    <location>
        <begin position="1"/>
        <end position="28"/>
    </location>
</feature>
<dbReference type="InterPro" id="IPR045474">
    <property type="entry name" value="GEVED"/>
</dbReference>
<feature type="domain" description="GEVED" evidence="3">
    <location>
        <begin position="164"/>
        <end position="246"/>
    </location>
</feature>
<accession>A0A656HL65</accession>
<feature type="domain" description="DUF11" evidence="2">
    <location>
        <begin position="415"/>
        <end position="503"/>
    </location>
</feature>
<reference evidence="5" key="1">
    <citation type="journal article" date="2011" name="Stand. Genomic Sci.">
        <title>Genome sequence of the filamentous, gliding Thiothrix nivea neotype strain (JP2(T)).</title>
        <authorList>
            <person name="Lapidus A."/>
            <person name="Nolan M."/>
            <person name="Lucas S."/>
            <person name="Glavina Del Rio T."/>
            <person name="Tice H."/>
            <person name="Cheng J.F."/>
            <person name="Tapia R."/>
            <person name="Han C."/>
            <person name="Goodwin L."/>
            <person name="Pitluck S."/>
            <person name="Liolios K."/>
            <person name="Pagani I."/>
            <person name="Ivanova N."/>
            <person name="Huntemann M."/>
            <person name="Mavromatis K."/>
            <person name="Mikhailova N."/>
            <person name="Pati A."/>
            <person name="Chen A."/>
            <person name="Palaniappan K."/>
            <person name="Land M."/>
            <person name="Brambilla E.M."/>
            <person name="Rohde M."/>
            <person name="Abt B."/>
            <person name="Verbarg S."/>
            <person name="Goker M."/>
            <person name="Bristow J."/>
            <person name="Eisen J.A."/>
            <person name="Markowitz V."/>
            <person name="Hugenholtz P."/>
            <person name="Kyrpides N.C."/>
            <person name="Klenk H.P."/>
            <person name="Woyke T."/>
        </authorList>
    </citation>
    <scope>NUCLEOTIDE SEQUENCE [LARGE SCALE GENOMIC DNA]</scope>
    <source>
        <strain evidence="5">ATCC 35100 / DSM 5205 / JP2</strain>
    </source>
</reference>